<evidence type="ECO:0000256" key="1">
    <source>
        <dbReference type="SAM" id="Coils"/>
    </source>
</evidence>
<accession>A0AA40EX62</accession>
<evidence type="ECO:0000313" key="2">
    <source>
        <dbReference type="EMBL" id="KAK0747198.1"/>
    </source>
</evidence>
<feature type="coiled-coil region" evidence="1">
    <location>
        <begin position="128"/>
        <end position="169"/>
    </location>
</feature>
<evidence type="ECO:0000313" key="3">
    <source>
        <dbReference type="Proteomes" id="UP001172155"/>
    </source>
</evidence>
<name>A0AA40EX62_9PEZI</name>
<dbReference type="AlphaFoldDB" id="A0AA40EX62"/>
<proteinExistence type="predicted"/>
<dbReference type="Proteomes" id="UP001172155">
    <property type="component" value="Unassembled WGS sequence"/>
</dbReference>
<keyword evidence="1" id="KW-0175">Coiled coil</keyword>
<protein>
    <submittedName>
        <fullName evidence="2">Uncharacterized protein</fullName>
    </submittedName>
</protein>
<keyword evidence="3" id="KW-1185">Reference proteome</keyword>
<comment type="caution">
    <text evidence="2">The sequence shown here is derived from an EMBL/GenBank/DDBJ whole genome shotgun (WGS) entry which is preliminary data.</text>
</comment>
<dbReference type="EMBL" id="JAUKUD010000004">
    <property type="protein sequence ID" value="KAK0747198.1"/>
    <property type="molecule type" value="Genomic_DNA"/>
</dbReference>
<gene>
    <name evidence="2" type="ORF">B0T18DRAFT_466957</name>
</gene>
<organism evidence="2 3">
    <name type="scientific">Schizothecium vesticola</name>
    <dbReference type="NCBI Taxonomy" id="314040"/>
    <lineage>
        <taxon>Eukaryota</taxon>
        <taxon>Fungi</taxon>
        <taxon>Dikarya</taxon>
        <taxon>Ascomycota</taxon>
        <taxon>Pezizomycotina</taxon>
        <taxon>Sordariomycetes</taxon>
        <taxon>Sordariomycetidae</taxon>
        <taxon>Sordariales</taxon>
        <taxon>Schizotheciaceae</taxon>
        <taxon>Schizothecium</taxon>
    </lineage>
</organism>
<sequence length="170" mass="18819">MTYVEGAQLSGVILVQPFSEARVGSSEKTRIRLYKKLLGEDAYGRVEARRLQEQRVEWEDIWGELVAHGARVVLHENTKESAEGIVRGVMGLGGSVELLIQKELVANGGKLEKTSAGKQVDEDIGAEVTKLTDEIEALKKDGEAAAEEIKELQEKVVVCHENMEDLKRMC</sequence>
<reference evidence="2" key="1">
    <citation type="submission" date="2023-06" db="EMBL/GenBank/DDBJ databases">
        <title>Genome-scale phylogeny and comparative genomics of the fungal order Sordariales.</title>
        <authorList>
            <consortium name="Lawrence Berkeley National Laboratory"/>
            <person name="Hensen N."/>
            <person name="Bonometti L."/>
            <person name="Westerberg I."/>
            <person name="Brannstrom I.O."/>
            <person name="Guillou S."/>
            <person name="Cros-Aarteil S."/>
            <person name="Calhoun S."/>
            <person name="Haridas S."/>
            <person name="Kuo A."/>
            <person name="Mondo S."/>
            <person name="Pangilinan J."/>
            <person name="Riley R."/>
            <person name="LaButti K."/>
            <person name="Andreopoulos B."/>
            <person name="Lipzen A."/>
            <person name="Chen C."/>
            <person name="Yanf M."/>
            <person name="Daum C."/>
            <person name="Ng V."/>
            <person name="Clum A."/>
            <person name="Steindorff A."/>
            <person name="Ohm R."/>
            <person name="Martin F."/>
            <person name="Silar P."/>
            <person name="Natvig D."/>
            <person name="Lalanne C."/>
            <person name="Gautier V."/>
            <person name="Ament-velasquez S.L."/>
            <person name="Kruys A."/>
            <person name="Hutchinson M.I."/>
            <person name="Powell A.J."/>
            <person name="Barry K."/>
            <person name="Miller A.N."/>
            <person name="Grigoriev I.V."/>
            <person name="Debuchy R."/>
            <person name="Gladieux P."/>
            <person name="Thoren M.H."/>
            <person name="Johannesson H."/>
        </authorList>
    </citation>
    <scope>NUCLEOTIDE SEQUENCE</scope>
    <source>
        <strain evidence="2">SMH3187-1</strain>
    </source>
</reference>